<accession>A0A0A2LI24</accession>
<dbReference type="STRING" id="1406840.Q763_16465"/>
<gene>
    <name evidence="2" type="ORF">Q763_16465</name>
</gene>
<dbReference type="AlphaFoldDB" id="A0A0A2LI24"/>
<evidence type="ECO:0008006" key="4">
    <source>
        <dbReference type="Google" id="ProtNLM"/>
    </source>
</evidence>
<evidence type="ECO:0000313" key="3">
    <source>
        <dbReference type="Proteomes" id="UP000030129"/>
    </source>
</evidence>
<evidence type="ECO:0000256" key="1">
    <source>
        <dbReference type="SAM" id="Phobius"/>
    </source>
</evidence>
<protein>
    <recommendedName>
        <fullName evidence="4">Beta-carotene 15,15'-monooxygenase</fullName>
    </recommendedName>
</protein>
<comment type="caution">
    <text evidence="2">The sequence shown here is derived from an EMBL/GenBank/DDBJ whole genome shotgun (WGS) entry which is preliminary data.</text>
</comment>
<keyword evidence="1" id="KW-0812">Transmembrane</keyword>
<proteinExistence type="predicted"/>
<name>A0A0A2LI24_9FLAO</name>
<dbReference type="Proteomes" id="UP000030129">
    <property type="component" value="Unassembled WGS sequence"/>
</dbReference>
<feature type="transmembrane region" description="Helical" evidence="1">
    <location>
        <begin position="126"/>
        <end position="146"/>
    </location>
</feature>
<evidence type="ECO:0000313" key="2">
    <source>
        <dbReference type="EMBL" id="KGO78876.1"/>
    </source>
</evidence>
<dbReference type="eggNOG" id="ENOG5032FC3">
    <property type="taxonomic scope" value="Bacteria"/>
</dbReference>
<feature type="transmembrane region" description="Helical" evidence="1">
    <location>
        <begin position="166"/>
        <end position="190"/>
    </location>
</feature>
<feature type="transmembrane region" description="Helical" evidence="1">
    <location>
        <begin position="79"/>
        <end position="99"/>
    </location>
</feature>
<reference evidence="2 3" key="1">
    <citation type="submission" date="2013-09" db="EMBL/GenBank/DDBJ databases">
        <authorList>
            <person name="Zeng Z."/>
            <person name="Chen C."/>
        </authorList>
    </citation>
    <scope>NUCLEOTIDE SEQUENCE [LARGE SCALE GENOMIC DNA]</scope>
    <source>
        <strain evidence="2 3">F44-8</strain>
    </source>
</reference>
<dbReference type="EMBL" id="JRLV01000025">
    <property type="protein sequence ID" value="KGO78876.1"/>
    <property type="molecule type" value="Genomic_DNA"/>
</dbReference>
<organism evidence="2 3">
    <name type="scientific">Flavobacterium beibuense F44-8</name>
    <dbReference type="NCBI Taxonomy" id="1406840"/>
    <lineage>
        <taxon>Bacteria</taxon>
        <taxon>Pseudomonadati</taxon>
        <taxon>Bacteroidota</taxon>
        <taxon>Flavobacteriia</taxon>
        <taxon>Flavobacteriales</taxon>
        <taxon>Flavobacteriaceae</taxon>
        <taxon>Flavobacterium</taxon>
    </lineage>
</organism>
<keyword evidence="1" id="KW-0472">Membrane</keyword>
<keyword evidence="1" id="KW-1133">Transmembrane helix</keyword>
<feature type="transmembrane region" description="Helical" evidence="1">
    <location>
        <begin position="37"/>
        <end position="59"/>
    </location>
</feature>
<dbReference type="RefSeq" id="WP_035136062.1">
    <property type="nucleotide sequence ID" value="NZ_JRLV01000025.1"/>
</dbReference>
<sequence length="213" mass="24870">MDVLDKLKNDWNKNGDRYPKISENEIYAMLHRRSSSIVKWILLISIIEFAFFLTLTFMLNDTPSAKSIVEFIGTSLNTVFGAIDMGINLVFMYLFYVNYKKITNTDTVKNLMSNILKTRKIVSRYIFIKLAYTVVMSLVVLLILYYNDPEWLATFHNYEEHGKSVQATLVYFIGGIIGVSLIVTVLWLFYKLIYGILLKRLNKNYQELKKIEI</sequence>
<keyword evidence="3" id="KW-1185">Reference proteome</keyword>